<dbReference type="Pfam" id="PF00005">
    <property type="entry name" value="ABC_tran"/>
    <property type="match status" value="2"/>
</dbReference>
<evidence type="ECO:0000259" key="4">
    <source>
        <dbReference type="PROSITE" id="PS50893"/>
    </source>
</evidence>
<sequence>MIAVHGATVRFGRQVALTAFAGAFPAGQVTVLVGAAGAGKSTVLRLLAGQVLAEGERWRPPSGVRLGYQAATGAGWSHLTVRENLEFVSRIHGVGTSASRTADLLQAAGLSPFRDRLARQLSGGMRQKLGFVLASLHAPELLLLDEPTTGVDPASRSQLWTLIAAAAAEGAAVVLSTSYFDEAERAHQLFLLHAGRTLAAGTPAEVCAASPGQVRGGIGAEGVPSGVPARWRWQRGARQYWWQPVGTGATEVPDLENAAIAYALHAEEEAGQGVAGPGVADGGQSGNTMRTAASEATGAAAGAGDYTGPTPAPVAGGGAERDESSRPRSNVATRPGQVLVRARGITRRFGSFTALQEVDIDVQAGEIVGLIGGNGAGKSTLMRILLGLDQPTSGEAQLLGAPPGWAERRRLGYVAQGLALAGQLGARQNLAFVARVQGVQVPAAARAWVARLPESPVRELPRGTQRQLACLAARLHRPALLVLDEPTSGMDPLARARLWRDLRAEAAAGVGILVTTHYMEEARHCDRLVLLRGGRVAGEGSLRDIVGRRTAVLVSAADWRAAFRCLRRAGLPVLLAGNQLRVPGVEPEEVAALLEDLPGGAEVAQVPAQLAEVLARV</sequence>
<dbReference type="PROSITE" id="PS00211">
    <property type="entry name" value="ABC_TRANSPORTER_1"/>
    <property type="match status" value="1"/>
</dbReference>
<dbReference type="SMART" id="SM00382">
    <property type="entry name" value="AAA"/>
    <property type="match status" value="2"/>
</dbReference>
<dbReference type="STRING" id="52770.BSZ40_03900"/>
<dbReference type="EMBL" id="MQVS01000003">
    <property type="protein sequence ID" value="OKL52068.1"/>
    <property type="molecule type" value="Genomic_DNA"/>
</dbReference>
<dbReference type="PANTHER" id="PTHR43038">
    <property type="entry name" value="ATP-BINDING CASSETTE, SUB-FAMILY H, MEMBER 1"/>
    <property type="match status" value="1"/>
</dbReference>
<dbReference type="PROSITE" id="PS50893">
    <property type="entry name" value="ABC_TRANSPORTER_2"/>
    <property type="match status" value="2"/>
</dbReference>
<keyword evidence="6" id="KW-1185">Reference proteome</keyword>
<dbReference type="SUPFAM" id="SSF52540">
    <property type="entry name" value="P-loop containing nucleoside triphosphate hydrolases"/>
    <property type="match status" value="2"/>
</dbReference>
<feature type="region of interest" description="Disordered" evidence="3">
    <location>
        <begin position="273"/>
        <end position="334"/>
    </location>
</feature>
<dbReference type="InterPro" id="IPR027417">
    <property type="entry name" value="P-loop_NTPase"/>
</dbReference>
<keyword evidence="2" id="KW-0067">ATP-binding</keyword>
<dbReference type="Proteomes" id="UP000185612">
    <property type="component" value="Unassembled WGS sequence"/>
</dbReference>
<evidence type="ECO:0000256" key="3">
    <source>
        <dbReference type="SAM" id="MobiDB-lite"/>
    </source>
</evidence>
<name>A0A1Q5PWU4_9ACTO</name>
<dbReference type="GO" id="GO:0005524">
    <property type="term" value="F:ATP binding"/>
    <property type="evidence" value="ECO:0007669"/>
    <property type="project" value="UniProtKB-KW"/>
</dbReference>
<feature type="compositionally biased region" description="Gly residues" evidence="3">
    <location>
        <begin position="273"/>
        <end position="285"/>
    </location>
</feature>
<dbReference type="Gene3D" id="3.40.50.300">
    <property type="entry name" value="P-loop containing nucleotide triphosphate hydrolases"/>
    <property type="match status" value="2"/>
</dbReference>
<reference evidence="6" key="1">
    <citation type="submission" date="2016-12" db="EMBL/GenBank/DDBJ databases">
        <authorList>
            <person name="Meng X."/>
        </authorList>
    </citation>
    <scope>NUCLEOTIDE SEQUENCE [LARGE SCALE GENOMIC DNA]</scope>
    <source>
        <strain evidence="6">DSM 20732</strain>
    </source>
</reference>
<dbReference type="InterPro" id="IPR003439">
    <property type="entry name" value="ABC_transporter-like_ATP-bd"/>
</dbReference>
<accession>A0A1Q5PWU4</accession>
<dbReference type="PANTHER" id="PTHR43038:SF3">
    <property type="entry name" value="ABC TRANSPORTER G FAMILY MEMBER 20 ISOFORM X1"/>
    <property type="match status" value="1"/>
</dbReference>
<proteinExistence type="predicted"/>
<dbReference type="InterPro" id="IPR017871">
    <property type="entry name" value="ABC_transporter-like_CS"/>
</dbReference>
<gene>
    <name evidence="5" type="ORF">BSZ40_03900</name>
</gene>
<feature type="domain" description="ABC transporter" evidence="4">
    <location>
        <begin position="340"/>
        <end position="558"/>
    </location>
</feature>
<evidence type="ECO:0000256" key="2">
    <source>
        <dbReference type="ARBA" id="ARBA00022840"/>
    </source>
</evidence>
<protein>
    <recommendedName>
        <fullName evidence="4">ABC transporter domain-containing protein</fullName>
    </recommendedName>
</protein>
<dbReference type="RefSeq" id="WP_073823513.1">
    <property type="nucleotide sequence ID" value="NZ_MQVS01000003.1"/>
</dbReference>
<dbReference type="OrthoDB" id="9804819at2"/>
<keyword evidence="1" id="KW-0547">Nucleotide-binding</keyword>
<comment type="caution">
    <text evidence="5">The sequence shown here is derived from an EMBL/GenBank/DDBJ whole genome shotgun (WGS) entry which is preliminary data.</text>
</comment>
<organism evidence="5 6">
    <name type="scientific">Buchananella hordeovulneris</name>
    <dbReference type="NCBI Taxonomy" id="52770"/>
    <lineage>
        <taxon>Bacteria</taxon>
        <taxon>Bacillati</taxon>
        <taxon>Actinomycetota</taxon>
        <taxon>Actinomycetes</taxon>
        <taxon>Actinomycetales</taxon>
        <taxon>Actinomycetaceae</taxon>
        <taxon>Buchananella</taxon>
    </lineage>
</organism>
<feature type="compositionally biased region" description="Low complexity" evidence="3">
    <location>
        <begin position="291"/>
        <end position="309"/>
    </location>
</feature>
<feature type="domain" description="ABC transporter" evidence="4">
    <location>
        <begin position="2"/>
        <end position="219"/>
    </location>
</feature>
<dbReference type="InterPro" id="IPR003593">
    <property type="entry name" value="AAA+_ATPase"/>
</dbReference>
<dbReference type="GO" id="GO:0016887">
    <property type="term" value="F:ATP hydrolysis activity"/>
    <property type="evidence" value="ECO:0007669"/>
    <property type="project" value="InterPro"/>
</dbReference>
<dbReference type="CDD" id="cd03230">
    <property type="entry name" value="ABC_DR_subfamily_A"/>
    <property type="match status" value="1"/>
</dbReference>
<evidence type="ECO:0000256" key="1">
    <source>
        <dbReference type="ARBA" id="ARBA00022741"/>
    </source>
</evidence>
<evidence type="ECO:0000313" key="6">
    <source>
        <dbReference type="Proteomes" id="UP000185612"/>
    </source>
</evidence>
<dbReference type="InParanoid" id="A0A1Q5PWU4"/>
<evidence type="ECO:0000313" key="5">
    <source>
        <dbReference type="EMBL" id="OKL52068.1"/>
    </source>
</evidence>
<dbReference type="AlphaFoldDB" id="A0A1Q5PWU4"/>